<protein>
    <submittedName>
        <fullName evidence="1">Uncharacterized protein</fullName>
    </submittedName>
</protein>
<evidence type="ECO:0000313" key="1">
    <source>
        <dbReference type="EMBL" id="SVA20471.1"/>
    </source>
</evidence>
<reference evidence="1" key="1">
    <citation type="submission" date="2018-05" db="EMBL/GenBank/DDBJ databases">
        <authorList>
            <person name="Lanie J.A."/>
            <person name="Ng W.-L."/>
            <person name="Kazmierczak K.M."/>
            <person name="Andrzejewski T.M."/>
            <person name="Davidsen T.M."/>
            <person name="Wayne K.J."/>
            <person name="Tettelin H."/>
            <person name="Glass J.I."/>
            <person name="Rusch D."/>
            <person name="Podicherti R."/>
            <person name="Tsui H.-C.T."/>
            <person name="Winkler M.E."/>
        </authorList>
    </citation>
    <scope>NUCLEOTIDE SEQUENCE</scope>
</reference>
<dbReference type="AlphaFoldDB" id="A0A381TYE4"/>
<sequence>MENTIVFVVTKDYLIQNTNLIRGQDGPVSFNP</sequence>
<proteinExistence type="predicted"/>
<gene>
    <name evidence="1" type="ORF">METZ01_LOCUS73325</name>
</gene>
<accession>A0A381TYE4</accession>
<organism evidence="1">
    <name type="scientific">marine metagenome</name>
    <dbReference type="NCBI Taxonomy" id="408172"/>
    <lineage>
        <taxon>unclassified sequences</taxon>
        <taxon>metagenomes</taxon>
        <taxon>ecological metagenomes</taxon>
    </lineage>
</organism>
<dbReference type="EMBL" id="UINC01005306">
    <property type="protein sequence ID" value="SVA20471.1"/>
    <property type="molecule type" value="Genomic_DNA"/>
</dbReference>
<name>A0A381TYE4_9ZZZZ</name>